<organism evidence="1 2">
    <name type="scientific">Basidiobolus ranarum</name>
    <dbReference type="NCBI Taxonomy" id="34480"/>
    <lineage>
        <taxon>Eukaryota</taxon>
        <taxon>Fungi</taxon>
        <taxon>Fungi incertae sedis</taxon>
        <taxon>Zoopagomycota</taxon>
        <taxon>Entomophthoromycotina</taxon>
        <taxon>Basidiobolomycetes</taxon>
        <taxon>Basidiobolales</taxon>
        <taxon>Basidiobolaceae</taxon>
        <taxon>Basidiobolus</taxon>
    </lineage>
</organism>
<keyword evidence="2" id="KW-1185">Reference proteome</keyword>
<reference evidence="1 2" key="1">
    <citation type="submission" date="2023-04" db="EMBL/GenBank/DDBJ databases">
        <title>Genome of Basidiobolus ranarum AG-B5.</title>
        <authorList>
            <person name="Stajich J.E."/>
            <person name="Carter-House D."/>
            <person name="Gryganskyi A."/>
        </authorList>
    </citation>
    <scope>NUCLEOTIDE SEQUENCE [LARGE SCALE GENOMIC DNA]</scope>
    <source>
        <strain evidence="1 2">AG-B5</strain>
    </source>
</reference>
<feature type="non-terminal residue" evidence="1">
    <location>
        <position position="59"/>
    </location>
</feature>
<evidence type="ECO:0000313" key="1">
    <source>
        <dbReference type="EMBL" id="KAK9732117.1"/>
    </source>
</evidence>
<sequence>MRSHNKQVRLQPKIFSNLKNWFKTLKTDIKKKAYMQDDRLLEALGVGEIKVDPGASVGT</sequence>
<protein>
    <submittedName>
        <fullName evidence="1">Uncharacterized protein</fullName>
    </submittedName>
</protein>
<proteinExistence type="predicted"/>
<comment type="caution">
    <text evidence="1">The sequence shown here is derived from an EMBL/GenBank/DDBJ whole genome shotgun (WGS) entry which is preliminary data.</text>
</comment>
<dbReference type="EMBL" id="JASJQH010006471">
    <property type="protein sequence ID" value="KAK9732117.1"/>
    <property type="molecule type" value="Genomic_DNA"/>
</dbReference>
<name>A0ABR2WC26_9FUNG</name>
<accession>A0ABR2WC26</accession>
<dbReference type="Proteomes" id="UP001479436">
    <property type="component" value="Unassembled WGS sequence"/>
</dbReference>
<evidence type="ECO:0000313" key="2">
    <source>
        <dbReference type="Proteomes" id="UP001479436"/>
    </source>
</evidence>
<gene>
    <name evidence="1" type="ORF">K7432_018539</name>
</gene>